<reference evidence="2" key="2">
    <citation type="journal article" date="2023" name="IMA Fungus">
        <title>Comparative genomic study of the Penicillium genus elucidates a diverse pangenome and 15 lateral gene transfer events.</title>
        <authorList>
            <person name="Petersen C."/>
            <person name="Sorensen T."/>
            <person name="Nielsen M.R."/>
            <person name="Sondergaard T.E."/>
            <person name="Sorensen J.L."/>
            <person name="Fitzpatrick D.A."/>
            <person name="Frisvad J.C."/>
            <person name="Nielsen K.L."/>
        </authorList>
    </citation>
    <scope>NUCLEOTIDE SEQUENCE</scope>
    <source>
        <strain evidence="2">IBT 15544</strain>
    </source>
</reference>
<protein>
    <recommendedName>
        <fullName evidence="4">Retrotransposon Copia-like N-terminal domain-containing protein</fullName>
    </recommendedName>
</protein>
<dbReference type="AlphaFoldDB" id="A0A9W9JJL9"/>
<gene>
    <name evidence="2" type="ORF">N7498_008934</name>
</gene>
<dbReference type="Proteomes" id="UP001150904">
    <property type="component" value="Unassembled WGS sequence"/>
</dbReference>
<dbReference type="GeneID" id="83183297"/>
<dbReference type="Pfam" id="PF14223">
    <property type="entry name" value="Retrotran_gag_2"/>
    <property type="match status" value="1"/>
</dbReference>
<reference evidence="2" key="1">
    <citation type="submission" date="2022-12" db="EMBL/GenBank/DDBJ databases">
        <authorList>
            <person name="Petersen C."/>
        </authorList>
    </citation>
    <scope>NUCLEOTIDE SEQUENCE</scope>
    <source>
        <strain evidence="2">IBT 15544</strain>
    </source>
</reference>
<evidence type="ECO:0000313" key="3">
    <source>
        <dbReference type="Proteomes" id="UP001150904"/>
    </source>
</evidence>
<keyword evidence="3" id="KW-1185">Reference proteome</keyword>
<evidence type="ECO:0008006" key="4">
    <source>
        <dbReference type="Google" id="ProtNLM"/>
    </source>
</evidence>
<sequence>MDSESGHPQLIRTNYHSWRLDAEVQLIGLGALGIVEGTEPVPEISSTTRAAAVTNYSQNVKVYRQAQEKAIQWIWNHIHSDFHSIVAAVRRDPRAMWLELERRLGGRNNYNILAVRQQLGSESFKENDTIQTWSTRLDIYNQRLVGTGSELSELERIAKLLSTLLKRFEITVSHIQRIPNLDYQTALQQLLDFENQLPVGAANASGTALVTQNRPRRPFQSRRGRGRRYRFSEPYHRGQLIDRVSEFQTT</sequence>
<proteinExistence type="predicted"/>
<dbReference type="RefSeq" id="XP_058305984.1">
    <property type="nucleotide sequence ID" value="XM_058455996.1"/>
</dbReference>
<feature type="region of interest" description="Disordered" evidence="1">
    <location>
        <begin position="206"/>
        <end position="228"/>
    </location>
</feature>
<name>A0A9W9JJL9_9EURO</name>
<evidence type="ECO:0000256" key="1">
    <source>
        <dbReference type="SAM" id="MobiDB-lite"/>
    </source>
</evidence>
<comment type="caution">
    <text evidence="2">The sequence shown here is derived from an EMBL/GenBank/DDBJ whole genome shotgun (WGS) entry which is preliminary data.</text>
</comment>
<accession>A0A9W9JJL9</accession>
<organism evidence="2 3">
    <name type="scientific">Penicillium cinerascens</name>
    <dbReference type="NCBI Taxonomy" id="70096"/>
    <lineage>
        <taxon>Eukaryota</taxon>
        <taxon>Fungi</taxon>
        <taxon>Dikarya</taxon>
        <taxon>Ascomycota</taxon>
        <taxon>Pezizomycotina</taxon>
        <taxon>Eurotiomycetes</taxon>
        <taxon>Eurotiomycetidae</taxon>
        <taxon>Eurotiales</taxon>
        <taxon>Aspergillaceae</taxon>
        <taxon>Penicillium</taxon>
    </lineage>
</organism>
<dbReference type="EMBL" id="JAPQKR010000015">
    <property type="protein sequence ID" value="KAJ5195496.1"/>
    <property type="molecule type" value="Genomic_DNA"/>
</dbReference>
<evidence type="ECO:0000313" key="2">
    <source>
        <dbReference type="EMBL" id="KAJ5195496.1"/>
    </source>
</evidence>
<feature type="compositionally biased region" description="Basic residues" evidence="1">
    <location>
        <begin position="214"/>
        <end position="228"/>
    </location>
</feature>
<dbReference type="OrthoDB" id="4345481at2759"/>